<accession>A0A0E0KTB8</accession>
<dbReference type="Gramene" id="OPUNC04G17850.1">
    <property type="protein sequence ID" value="OPUNC04G17850.1"/>
    <property type="gene ID" value="OPUNC04G17850"/>
</dbReference>
<organism evidence="1">
    <name type="scientific">Oryza punctata</name>
    <name type="common">Red rice</name>
    <dbReference type="NCBI Taxonomy" id="4537"/>
    <lineage>
        <taxon>Eukaryota</taxon>
        <taxon>Viridiplantae</taxon>
        <taxon>Streptophyta</taxon>
        <taxon>Embryophyta</taxon>
        <taxon>Tracheophyta</taxon>
        <taxon>Spermatophyta</taxon>
        <taxon>Magnoliopsida</taxon>
        <taxon>Liliopsida</taxon>
        <taxon>Poales</taxon>
        <taxon>Poaceae</taxon>
        <taxon>BOP clade</taxon>
        <taxon>Oryzoideae</taxon>
        <taxon>Oryzeae</taxon>
        <taxon>Oryzinae</taxon>
        <taxon>Oryza</taxon>
    </lineage>
</organism>
<reference evidence="1" key="1">
    <citation type="submission" date="2015-04" db="UniProtKB">
        <authorList>
            <consortium name="EnsemblPlants"/>
        </authorList>
    </citation>
    <scope>IDENTIFICATION</scope>
</reference>
<dbReference type="EnsemblPlants" id="OPUNC04G17850.1">
    <property type="protein sequence ID" value="OPUNC04G17850.1"/>
    <property type="gene ID" value="OPUNC04G17850"/>
</dbReference>
<sequence>MPKLQDQPLRKIAKSTIDHAHISVASHRHTGRHDAYSAVGKGREHVSSCPYAVSIEFVIENFPVHSRTEKLSSESGYPPDD</sequence>
<protein>
    <submittedName>
        <fullName evidence="1">Uncharacterized protein</fullName>
    </submittedName>
</protein>
<evidence type="ECO:0000313" key="2">
    <source>
        <dbReference type="Proteomes" id="UP000026962"/>
    </source>
</evidence>
<dbReference type="HOGENOM" id="CLU_2577991_0_0_1"/>
<evidence type="ECO:0000313" key="1">
    <source>
        <dbReference type="EnsemblPlants" id="OPUNC04G17850.1"/>
    </source>
</evidence>
<dbReference type="AlphaFoldDB" id="A0A0E0KTB8"/>
<keyword evidence="2" id="KW-1185">Reference proteome</keyword>
<name>A0A0E0KTB8_ORYPU</name>
<dbReference type="Proteomes" id="UP000026962">
    <property type="component" value="Chromosome 4"/>
</dbReference>
<proteinExistence type="predicted"/>
<reference evidence="1" key="2">
    <citation type="submission" date="2018-05" db="EMBL/GenBank/DDBJ databases">
        <title>OpunRS2 (Oryza punctata Reference Sequence Version 2).</title>
        <authorList>
            <person name="Zhang J."/>
            <person name="Kudrna D."/>
            <person name="Lee S."/>
            <person name="Talag J."/>
            <person name="Welchert J."/>
            <person name="Wing R.A."/>
        </authorList>
    </citation>
    <scope>NUCLEOTIDE SEQUENCE [LARGE SCALE GENOMIC DNA]</scope>
</reference>